<comment type="caution">
    <text evidence="1">The sequence shown here is derived from an EMBL/GenBank/DDBJ whole genome shotgun (WGS) entry which is preliminary data.</text>
</comment>
<sequence length="130" mass="14482">MRTHSGLVVPAAVRVVSKRELSWLIDAAEGDQLGWDANGLKLNEEALYLLLPYGYEDRPVRIWKCRVLAFADGLSVEVGRGKRISLARLDIALDVFTRLPVASRKVERQLLHWLAWKVAAAGWKSGCAGE</sequence>
<reference evidence="1 2" key="1">
    <citation type="submission" date="2021-01" db="EMBL/GenBank/DDBJ databases">
        <title>Genome sequencing of Micromonospora fiedleri MG-37.</title>
        <authorList>
            <person name="Moreland P.E.J."/>
            <person name="Stach J.E.M."/>
        </authorList>
    </citation>
    <scope>NUCLEOTIDE SEQUENCE [LARGE SCALE GENOMIC DNA]</scope>
    <source>
        <strain evidence="1 2">MG-37</strain>
    </source>
</reference>
<keyword evidence="2" id="KW-1185">Reference proteome</keyword>
<organism evidence="1 2">
    <name type="scientific">Micromonospora fiedleri</name>
    <dbReference type="NCBI Taxonomy" id="1157498"/>
    <lineage>
        <taxon>Bacteria</taxon>
        <taxon>Bacillati</taxon>
        <taxon>Actinomycetota</taxon>
        <taxon>Actinomycetes</taxon>
        <taxon>Micromonosporales</taxon>
        <taxon>Micromonosporaceae</taxon>
        <taxon>Micromonospora</taxon>
    </lineage>
</organism>
<gene>
    <name evidence="1" type="ORF">JMF97_01580</name>
</gene>
<evidence type="ECO:0000313" key="2">
    <source>
        <dbReference type="Proteomes" id="UP000661193"/>
    </source>
</evidence>
<evidence type="ECO:0000313" key="1">
    <source>
        <dbReference type="EMBL" id="MBL6274851.1"/>
    </source>
</evidence>
<dbReference type="EMBL" id="JAETXL010000001">
    <property type="protein sequence ID" value="MBL6274851.1"/>
    <property type="molecule type" value="Genomic_DNA"/>
</dbReference>
<proteinExistence type="predicted"/>
<accession>A0ABS1UHL2</accession>
<protein>
    <submittedName>
        <fullName evidence="1">Uncharacterized protein</fullName>
    </submittedName>
</protein>
<name>A0ABS1UHL2_9ACTN</name>
<dbReference type="Proteomes" id="UP000661193">
    <property type="component" value="Unassembled WGS sequence"/>
</dbReference>
<dbReference type="RefSeq" id="WP_203219886.1">
    <property type="nucleotide sequence ID" value="NZ_JAETXL010000001.1"/>
</dbReference>